<dbReference type="AlphaFoldDB" id="A0A8S4P163"/>
<gene>
    <name evidence="5" type="ORF">OFUS_LOCUS13759</name>
</gene>
<feature type="domain" description="BPTI/Kunitz inhibitor" evidence="4">
    <location>
        <begin position="19"/>
        <end position="69"/>
    </location>
</feature>
<dbReference type="CDD" id="cd00109">
    <property type="entry name" value="Kunitz-type"/>
    <property type="match status" value="3"/>
</dbReference>
<dbReference type="SMART" id="SM00131">
    <property type="entry name" value="KU"/>
    <property type="match status" value="3"/>
</dbReference>
<dbReference type="GO" id="GO:0005615">
    <property type="term" value="C:extracellular space"/>
    <property type="evidence" value="ECO:0007669"/>
    <property type="project" value="TreeGrafter"/>
</dbReference>
<dbReference type="GO" id="GO:0004867">
    <property type="term" value="F:serine-type endopeptidase inhibitor activity"/>
    <property type="evidence" value="ECO:0007669"/>
    <property type="project" value="InterPro"/>
</dbReference>
<keyword evidence="6" id="KW-1185">Reference proteome</keyword>
<dbReference type="EMBL" id="CAIIXF020000007">
    <property type="protein sequence ID" value="CAH1788177.1"/>
    <property type="molecule type" value="Genomic_DNA"/>
</dbReference>
<feature type="chain" id="PRO_5035880708" description="BPTI/Kunitz inhibitor domain-containing protein" evidence="3">
    <location>
        <begin position="17"/>
        <end position="190"/>
    </location>
</feature>
<feature type="domain" description="BPTI/Kunitz inhibitor" evidence="4">
    <location>
        <begin position="74"/>
        <end position="124"/>
    </location>
</feature>
<dbReference type="SUPFAM" id="SSF57362">
    <property type="entry name" value="BPTI-like"/>
    <property type="match status" value="3"/>
</dbReference>
<dbReference type="PRINTS" id="PR00759">
    <property type="entry name" value="BASICPTASE"/>
</dbReference>
<evidence type="ECO:0000256" key="1">
    <source>
        <dbReference type="ARBA" id="ARBA00022690"/>
    </source>
</evidence>
<dbReference type="InterPro" id="IPR002223">
    <property type="entry name" value="Kunitz_BPTI"/>
</dbReference>
<dbReference type="Pfam" id="PF00014">
    <property type="entry name" value="Kunitz_BPTI"/>
    <property type="match status" value="3"/>
</dbReference>
<dbReference type="OrthoDB" id="4473401at2759"/>
<name>A0A8S4P163_OWEFU</name>
<proteinExistence type="predicted"/>
<dbReference type="PROSITE" id="PS50279">
    <property type="entry name" value="BPTI_KUNITZ_2"/>
    <property type="match status" value="3"/>
</dbReference>
<evidence type="ECO:0000259" key="4">
    <source>
        <dbReference type="PROSITE" id="PS50279"/>
    </source>
</evidence>
<evidence type="ECO:0000256" key="2">
    <source>
        <dbReference type="ARBA" id="ARBA00023157"/>
    </source>
</evidence>
<dbReference type="InterPro" id="IPR050098">
    <property type="entry name" value="TFPI/VKTCI-like"/>
</dbReference>
<dbReference type="InterPro" id="IPR020901">
    <property type="entry name" value="Prtase_inh_Kunz-CS"/>
</dbReference>
<keyword evidence="2" id="KW-1015">Disulfide bond</keyword>
<protein>
    <recommendedName>
        <fullName evidence="4">BPTI/Kunitz inhibitor domain-containing protein</fullName>
    </recommendedName>
</protein>
<dbReference type="FunFam" id="4.10.410.10:FF:000021">
    <property type="entry name" value="Serine protease inhibitor, putative"/>
    <property type="match status" value="1"/>
</dbReference>
<dbReference type="PROSITE" id="PS00280">
    <property type="entry name" value="BPTI_KUNITZ_1"/>
    <property type="match status" value="2"/>
</dbReference>
<dbReference type="Proteomes" id="UP000749559">
    <property type="component" value="Unassembled WGS sequence"/>
</dbReference>
<comment type="caution">
    <text evidence="5">The sequence shown here is derived from an EMBL/GenBank/DDBJ whole genome shotgun (WGS) entry which is preliminary data.</text>
</comment>
<organism evidence="5 6">
    <name type="scientific">Owenia fusiformis</name>
    <name type="common">Polychaete worm</name>
    <dbReference type="NCBI Taxonomy" id="6347"/>
    <lineage>
        <taxon>Eukaryota</taxon>
        <taxon>Metazoa</taxon>
        <taxon>Spiralia</taxon>
        <taxon>Lophotrochozoa</taxon>
        <taxon>Annelida</taxon>
        <taxon>Polychaeta</taxon>
        <taxon>Sedentaria</taxon>
        <taxon>Canalipalpata</taxon>
        <taxon>Sabellida</taxon>
        <taxon>Oweniida</taxon>
        <taxon>Oweniidae</taxon>
        <taxon>Owenia</taxon>
    </lineage>
</organism>
<keyword evidence="1" id="KW-0646">Protease inhibitor</keyword>
<evidence type="ECO:0000313" key="5">
    <source>
        <dbReference type="EMBL" id="CAH1788177.1"/>
    </source>
</evidence>
<dbReference type="PANTHER" id="PTHR10083">
    <property type="entry name" value="KUNITZ-TYPE PROTEASE INHIBITOR-RELATED"/>
    <property type="match status" value="1"/>
</dbReference>
<dbReference type="InterPro" id="IPR036880">
    <property type="entry name" value="Kunitz_BPTI_sf"/>
</dbReference>
<evidence type="ECO:0000313" key="6">
    <source>
        <dbReference type="Proteomes" id="UP000749559"/>
    </source>
</evidence>
<feature type="domain" description="BPTI/Kunitz inhibitor" evidence="4">
    <location>
        <begin position="137"/>
        <end position="187"/>
    </location>
</feature>
<sequence>MLGFVLSFAVIAVADGNRCLKDVDIGPCDAIVPRYYFNQDTGSCTSFNYGGCGGNDNNFETFEKCNTLCGEGVCDQPADMGPCEAAMPRFYYSQETGTCERFIYGGCQGNGNNFETSDDCLKRCGGGKGTLIKKSACNLAPEVGDCDGVFERWYFEESLGQCLTFTWGGCGGNANNFRTQEECCRSCPCA</sequence>
<feature type="signal peptide" evidence="3">
    <location>
        <begin position="1"/>
        <end position="16"/>
    </location>
</feature>
<dbReference type="FunFam" id="4.10.410.10:FF:000020">
    <property type="entry name" value="Collagen, type VI, alpha 3"/>
    <property type="match status" value="1"/>
</dbReference>
<keyword evidence="3" id="KW-0732">Signal</keyword>
<evidence type="ECO:0000256" key="3">
    <source>
        <dbReference type="SAM" id="SignalP"/>
    </source>
</evidence>
<reference evidence="5" key="1">
    <citation type="submission" date="2022-03" db="EMBL/GenBank/DDBJ databases">
        <authorList>
            <person name="Martin C."/>
        </authorList>
    </citation>
    <scope>NUCLEOTIDE SEQUENCE</scope>
</reference>
<dbReference type="Gene3D" id="4.10.410.10">
    <property type="entry name" value="Pancreatic trypsin inhibitor Kunitz domain"/>
    <property type="match status" value="3"/>
</dbReference>
<dbReference type="PANTHER" id="PTHR10083:SF374">
    <property type="entry name" value="BPTI_KUNITZ INHIBITOR DOMAIN-CONTAINING PROTEIN"/>
    <property type="match status" value="1"/>
</dbReference>
<accession>A0A8S4P163</accession>